<feature type="domain" description="N-acetyltransferase" evidence="1">
    <location>
        <begin position="38"/>
        <end position="207"/>
    </location>
</feature>
<dbReference type="AlphaFoldDB" id="A0A511R0A4"/>
<reference evidence="2 3" key="1">
    <citation type="submission" date="2019-07" db="EMBL/GenBank/DDBJ databases">
        <title>Whole genome shotgun sequence of Meiothermus hypogaeus NBRC 106114.</title>
        <authorList>
            <person name="Hosoyama A."/>
            <person name="Uohara A."/>
            <person name="Ohji S."/>
            <person name="Ichikawa N."/>
        </authorList>
    </citation>
    <scope>NUCLEOTIDE SEQUENCE [LARGE SCALE GENOMIC DNA]</scope>
    <source>
        <strain evidence="2 3">NBRC 106114</strain>
    </source>
</reference>
<gene>
    <name evidence="2" type="ORF">MHY01S_12210</name>
</gene>
<proteinExistence type="predicted"/>
<organism evidence="2 3">
    <name type="scientific">Meiothermus hypogaeus NBRC 106114</name>
    <dbReference type="NCBI Taxonomy" id="1227553"/>
    <lineage>
        <taxon>Bacteria</taxon>
        <taxon>Thermotogati</taxon>
        <taxon>Deinococcota</taxon>
        <taxon>Deinococci</taxon>
        <taxon>Thermales</taxon>
        <taxon>Thermaceae</taxon>
        <taxon>Meiothermus</taxon>
    </lineage>
</organism>
<evidence type="ECO:0000313" key="3">
    <source>
        <dbReference type="Proteomes" id="UP000321197"/>
    </source>
</evidence>
<dbReference type="EMBL" id="BJXL01000030">
    <property type="protein sequence ID" value="GEM83055.1"/>
    <property type="molecule type" value="Genomic_DNA"/>
</dbReference>
<dbReference type="SUPFAM" id="SSF55729">
    <property type="entry name" value="Acyl-CoA N-acyltransferases (Nat)"/>
    <property type="match status" value="1"/>
</dbReference>
<dbReference type="InterPro" id="IPR016181">
    <property type="entry name" value="Acyl_CoA_acyltransferase"/>
</dbReference>
<dbReference type="InterPro" id="IPR000182">
    <property type="entry name" value="GNAT_dom"/>
</dbReference>
<dbReference type="Gene3D" id="3.40.630.30">
    <property type="match status" value="1"/>
</dbReference>
<evidence type="ECO:0000313" key="2">
    <source>
        <dbReference type="EMBL" id="GEM83055.1"/>
    </source>
</evidence>
<evidence type="ECO:0000259" key="1">
    <source>
        <dbReference type="PROSITE" id="PS51186"/>
    </source>
</evidence>
<dbReference type="PANTHER" id="PTHR43415:SF3">
    <property type="entry name" value="GNAT-FAMILY ACETYLTRANSFERASE"/>
    <property type="match status" value="1"/>
</dbReference>
<comment type="caution">
    <text evidence="2">The sequence shown here is derived from an EMBL/GenBank/DDBJ whole genome shotgun (WGS) entry which is preliminary data.</text>
</comment>
<dbReference type="Pfam" id="PF13302">
    <property type="entry name" value="Acetyltransf_3"/>
    <property type="match status" value="1"/>
</dbReference>
<dbReference type="GO" id="GO:0016747">
    <property type="term" value="F:acyltransferase activity, transferring groups other than amino-acyl groups"/>
    <property type="evidence" value="ECO:0007669"/>
    <property type="project" value="InterPro"/>
</dbReference>
<protein>
    <submittedName>
        <fullName evidence="2">Kanamycin resistance protein</fullName>
    </submittedName>
</protein>
<dbReference type="PROSITE" id="PS51186">
    <property type="entry name" value="GNAT"/>
    <property type="match status" value="1"/>
</dbReference>
<name>A0A511R0A4_9DEIN</name>
<dbReference type="Proteomes" id="UP000321197">
    <property type="component" value="Unassembled WGS sequence"/>
</dbReference>
<accession>A0A511R0A4</accession>
<dbReference type="PANTHER" id="PTHR43415">
    <property type="entry name" value="SPERMIDINE N(1)-ACETYLTRANSFERASE"/>
    <property type="match status" value="1"/>
</dbReference>
<sequence>MTYSVYTAILSAQTIVPWALPYAKKVTLSNTWPRHGKVTLKPFTEALTETEWRRFYECFRDPEIAEWNGSRPLKMPLWLFKRVVMGEVSRGDRLGFGILDEKGEWLGTVELYEMTRSEATLGILIGAKDRWGQGYGTDAVKAVLEYAFCTLGLQKVKLRTYKHNLRAQRAFEKAGFRHVPTPPVPTPRFNFGLAPKSEFVPMEITREEWECF</sequence>